<feature type="non-terminal residue" evidence="4">
    <location>
        <position position="1"/>
    </location>
</feature>
<dbReference type="PANTHER" id="PTHR20854">
    <property type="entry name" value="INOSITOL MONOPHOSPHATASE"/>
    <property type="match status" value="1"/>
</dbReference>
<keyword evidence="3" id="KW-0460">Magnesium</keyword>
<comment type="caution">
    <text evidence="4">The sequence shown here is derived from an EMBL/GenBank/DDBJ whole genome shotgun (WGS) entry which is preliminary data.</text>
</comment>
<dbReference type="PANTHER" id="PTHR20854:SF4">
    <property type="entry name" value="INOSITOL-1-MONOPHOSPHATASE-RELATED"/>
    <property type="match status" value="1"/>
</dbReference>
<reference evidence="4" key="1">
    <citation type="journal article" date="2014" name="Front. Microbiol.">
        <title>High frequency of phylogenetically diverse reductive dehalogenase-homologous genes in deep subseafloor sedimentary metagenomes.</title>
        <authorList>
            <person name="Kawai M."/>
            <person name="Futagami T."/>
            <person name="Toyoda A."/>
            <person name="Takaki Y."/>
            <person name="Nishi S."/>
            <person name="Hori S."/>
            <person name="Arai W."/>
            <person name="Tsubouchi T."/>
            <person name="Morono Y."/>
            <person name="Uchiyama I."/>
            <person name="Ito T."/>
            <person name="Fujiyama A."/>
            <person name="Inagaki F."/>
            <person name="Takami H."/>
        </authorList>
    </citation>
    <scope>NUCLEOTIDE SEQUENCE</scope>
    <source>
        <strain evidence="4">Expedition CK06-06</strain>
    </source>
</reference>
<dbReference type="InterPro" id="IPR020583">
    <property type="entry name" value="Inositol_monoP_metal-BS"/>
</dbReference>
<evidence type="ECO:0000256" key="2">
    <source>
        <dbReference type="ARBA" id="ARBA00022801"/>
    </source>
</evidence>
<evidence type="ECO:0008006" key="5">
    <source>
        <dbReference type="Google" id="ProtNLM"/>
    </source>
</evidence>
<evidence type="ECO:0000256" key="3">
    <source>
        <dbReference type="ARBA" id="ARBA00022842"/>
    </source>
</evidence>
<dbReference type="GO" id="GO:0007165">
    <property type="term" value="P:signal transduction"/>
    <property type="evidence" value="ECO:0007669"/>
    <property type="project" value="TreeGrafter"/>
</dbReference>
<keyword evidence="2" id="KW-0378">Hydrolase</keyword>
<dbReference type="Pfam" id="PF00459">
    <property type="entry name" value="Inositol_P"/>
    <property type="match status" value="1"/>
</dbReference>
<accession>X0V6E4</accession>
<dbReference type="PRINTS" id="PR00377">
    <property type="entry name" value="IMPHPHTASES"/>
</dbReference>
<dbReference type="InterPro" id="IPR000760">
    <property type="entry name" value="Inositol_monophosphatase-like"/>
</dbReference>
<protein>
    <recommendedName>
        <fullName evidence="5">Inositol-1-monophosphatase</fullName>
    </recommendedName>
</protein>
<dbReference type="AlphaFoldDB" id="X0V6E4"/>
<proteinExistence type="predicted"/>
<organism evidence="4">
    <name type="scientific">marine sediment metagenome</name>
    <dbReference type="NCBI Taxonomy" id="412755"/>
    <lineage>
        <taxon>unclassified sequences</taxon>
        <taxon>metagenomes</taxon>
        <taxon>ecological metagenomes</taxon>
    </lineage>
</organism>
<dbReference type="PROSITE" id="PS00629">
    <property type="entry name" value="IMP_1"/>
    <property type="match status" value="1"/>
</dbReference>
<gene>
    <name evidence="4" type="ORF">S01H1_46313</name>
</gene>
<evidence type="ECO:0000256" key="1">
    <source>
        <dbReference type="ARBA" id="ARBA00022723"/>
    </source>
</evidence>
<dbReference type="GO" id="GO:0046872">
    <property type="term" value="F:metal ion binding"/>
    <property type="evidence" value="ECO:0007669"/>
    <property type="project" value="UniProtKB-KW"/>
</dbReference>
<name>X0V6E4_9ZZZZ</name>
<dbReference type="GO" id="GO:0006020">
    <property type="term" value="P:inositol metabolic process"/>
    <property type="evidence" value="ECO:0007669"/>
    <property type="project" value="TreeGrafter"/>
</dbReference>
<keyword evidence="1" id="KW-0479">Metal-binding</keyword>
<dbReference type="Gene3D" id="3.30.540.10">
    <property type="entry name" value="Fructose-1,6-Bisphosphatase, subunit A, domain 1"/>
    <property type="match status" value="1"/>
</dbReference>
<sequence>SGVPFERKSDRSPVTQADLEAQAFIDERLYQCMPGIPVFGEELSEEEIKKRMNGKDHDTYWIVDPLDGTHNFATGIDIFCVSIGLVHKGMPVLGVIYDPVRKQMFSARRGEGAFLNGMAISTNGMKEYPDYIFFVQMRRLNPRLRAYVSEFLADNIYRIREIGSTALKLAWIACGKCDANIQDHVNFWDSTAGILIAQEAGGICTDFHGNPIEFTPYGAHELWVAANEHLHKWVREGIKPYLNE</sequence>
<dbReference type="SUPFAM" id="SSF56655">
    <property type="entry name" value="Carbohydrate phosphatase"/>
    <property type="match status" value="1"/>
</dbReference>
<evidence type="ECO:0000313" key="4">
    <source>
        <dbReference type="EMBL" id="GAG06942.1"/>
    </source>
</evidence>
<dbReference type="EMBL" id="BARS01029652">
    <property type="protein sequence ID" value="GAG06942.1"/>
    <property type="molecule type" value="Genomic_DNA"/>
</dbReference>
<dbReference type="GO" id="GO:0008934">
    <property type="term" value="F:inositol monophosphate 1-phosphatase activity"/>
    <property type="evidence" value="ECO:0007669"/>
    <property type="project" value="TreeGrafter"/>
</dbReference>
<dbReference type="Gene3D" id="3.40.190.80">
    <property type="match status" value="1"/>
</dbReference>